<comment type="subcellular location">
    <subcellularLocation>
        <location evidence="1">Cell membrane</location>
        <topology evidence="1">Multi-pass membrane protein</topology>
    </subcellularLocation>
</comment>
<feature type="transmembrane region" description="Helical" evidence="8">
    <location>
        <begin position="202"/>
        <end position="220"/>
    </location>
</feature>
<evidence type="ECO:0000256" key="5">
    <source>
        <dbReference type="ARBA" id="ARBA00022692"/>
    </source>
</evidence>
<dbReference type="GO" id="GO:0016763">
    <property type="term" value="F:pentosyltransferase activity"/>
    <property type="evidence" value="ECO:0007669"/>
    <property type="project" value="TreeGrafter"/>
</dbReference>
<feature type="transmembrane region" description="Helical" evidence="8">
    <location>
        <begin position="315"/>
        <end position="332"/>
    </location>
</feature>
<dbReference type="GO" id="GO:0009103">
    <property type="term" value="P:lipopolysaccharide biosynthetic process"/>
    <property type="evidence" value="ECO:0007669"/>
    <property type="project" value="UniProtKB-ARBA"/>
</dbReference>
<protein>
    <submittedName>
        <fullName evidence="9">Uncharacterized protein</fullName>
    </submittedName>
</protein>
<name>A0A0G1DL92_9BACT</name>
<dbReference type="InterPro" id="IPR050297">
    <property type="entry name" value="LipidA_mod_glycosyltrf_83"/>
</dbReference>
<dbReference type="GO" id="GO:0005886">
    <property type="term" value="C:plasma membrane"/>
    <property type="evidence" value="ECO:0007669"/>
    <property type="project" value="UniProtKB-SubCell"/>
</dbReference>
<feature type="transmembrane region" description="Helical" evidence="8">
    <location>
        <begin position="158"/>
        <end position="181"/>
    </location>
</feature>
<proteinExistence type="predicted"/>
<feature type="transmembrane region" description="Helical" evidence="8">
    <location>
        <begin position="77"/>
        <end position="97"/>
    </location>
</feature>
<keyword evidence="5 8" id="KW-0812">Transmembrane</keyword>
<dbReference type="PANTHER" id="PTHR33908">
    <property type="entry name" value="MANNOSYLTRANSFERASE YKCB-RELATED"/>
    <property type="match status" value="1"/>
</dbReference>
<evidence type="ECO:0000313" key="10">
    <source>
        <dbReference type="Proteomes" id="UP000034894"/>
    </source>
</evidence>
<evidence type="ECO:0000256" key="7">
    <source>
        <dbReference type="ARBA" id="ARBA00023136"/>
    </source>
</evidence>
<evidence type="ECO:0000256" key="3">
    <source>
        <dbReference type="ARBA" id="ARBA00022676"/>
    </source>
</evidence>
<comment type="caution">
    <text evidence="9">The sequence shown here is derived from an EMBL/GenBank/DDBJ whole genome shotgun (WGS) entry which is preliminary data.</text>
</comment>
<accession>A0A0G1DL92</accession>
<evidence type="ECO:0000256" key="1">
    <source>
        <dbReference type="ARBA" id="ARBA00004651"/>
    </source>
</evidence>
<feature type="transmembrane region" description="Helical" evidence="8">
    <location>
        <begin position="6"/>
        <end position="24"/>
    </location>
</feature>
<keyword evidence="7 8" id="KW-0472">Membrane</keyword>
<evidence type="ECO:0000256" key="6">
    <source>
        <dbReference type="ARBA" id="ARBA00022989"/>
    </source>
</evidence>
<dbReference type="AlphaFoldDB" id="A0A0G1DL92"/>
<evidence type="ECO:0000313" key="9">
    <source>
        <dbReference type="EMBL" id="KKS98434.1"/>
    </source>
</evidence>
<feature type="transmembrane region" description="Helical" evidence="8">
    <location>
        <begin position="128"/>
        <end position="146"/>
    </location>
</feature>
<reference evidence="9 10" key="1">
    <citation type="journal article" date="2015" name="Nature">
        <title>rRNA introns, odd ribosomes, and small enigmatic genomes across a large radiation of phyla.</title>
        <authorList>
            <person name="Brown C.T."/>
            <person name="Hug L.A."/>
            <person name="Thomas B.C."/>
            <person name="Sharon I."/>
            <person name="Castelle C.J."/>
            <person name="Singh A."/>
            <person name="Wilkins M.J."/>
            <person name="Williams K.H."/>
            <person name="Banfield J.F."/>
        </authorList>
    </citation>
    <scope>NUCLEOTIDE SEQUENCE [LARGE SCALE GENOMIC DNA]</scope>
</reference>
<gene>
    <name evidence="9" type="ORF">UV73_C0002G0148</name>
</gene>
<evidence type="ECO:0000256" key="4">
    <source>
        <dbReference type="ARBA" id="ARBA00022679"/>
    </source>
</evidence>
<keyword evidence="6 8" id="KW-1133">Transmembrane helix</keyword>
<feature type="transmembrane region" description="Helical" evidence="8">
    <location>
        <begin position="103"/>
        <end position="121"/>
    </location>
</feature>
<dbReference type="Proteomes" id="UP000034894">
    <property type="component" value="Unassembled WGS sequence"/>
</dbReference>
<feature type="transmembrane region" description="Helical" evidence="8">
    <location>
        <begin position="284"/>
        <end position="309"/>
    </location>
</feature>
<feature type="transmembrane region" description="Helical" evidence="8">
    <location>
        <begin position="240"/>
        <end position="272"/>
    </location>
</feature>
<keyword evidence="4" id="KW-0808">Transferase</keyword>
<keyword evidence="2" id="KW-1003">Cell membrane</keyword>
<keyword evidence="3" id="KW-0328">Glycosyltransferase</keyword>
<organism evidence="9 10">
    <name type="scientific">Candidatus Gottesmanbacteria bacterium GW2011_GWA2_43_14</name>
    <dbReference type="NCBI Taxonomy" id="1618443"/>
    <lineage>
        <taxon>Bacteria</taxon>
        <taxon>Candidatus Gottesmaniibacteriota</taxon>
    </lineage>
</organism>
<evidence type="ECO:0000256" key="8">
    <source>
        <dbReference type="SAM" id="Phobius"/>
    </source>
</evidence>
<dbReference type="STRING" id="1618443.UV73_C0002G0148"/>
<evidence type="ECO:0000256" key="2">
    <source>
        <dbReference type="ARBA" id="ARBA00022475"/>
    </source>
</evidence>
<dbReference type="PANTHER" id="PTHR33908:SF11">
    <property type="entry name" value="MEMBRANE PROTEIN"/>
    <property type="match status" value="1"/>
</dbReference>
<sequence length="480" mass="55305">MSAFSVRLAATIIFAIGMILRFYAAGKYPIWLDEASYYILSGNKVADIISQNHWNVTQPPLYMLLMHFWQILGLSELAVRLPSLCFSAITLMTAYLIGSRLKSRYFGLIVLTVFSFSNYLITLSWQMNVYSLAIMLVLISLYLYFFNLKNMHSAALLISVNILGFLTDYGFIWLIISLILFESYNYLFAYRRQKLFFKESGFKLSVITATVLFISVWLMLVLNKVPAALEMSGWLESDDIFIRAMAVFTGISHSLNPVSVVFILVMALGLIISFTTARNKDNSFLRFMVFAVAGPLIFSYAFSVFFQPILLARNLYAVAVMLFFSMSYALYIKRNVLSPLLLAGYIFFSLTGYDQFSKMGVMKFNWAKASNVIAENIKTNSGTAHFFTDTENQQYNFQPLYFYLKRDLNLNIYGSDRIFLLDDFRDYKKYMTGIDNQIKFWLFDFAGDGDSLHKFARRYRCSGINSYRLDGSTYFLSCRF</sequence>
<dbReference type="EMBL" id="LCFP01000002">
    <property type="protein sequence ID" value="KKS98434.1"/>
    <property type="molecule type" value="Genomic_DNA"/>
</dbReference>